<dbReference type="KEGG" id="cmar:IMCC12053_1703"/>
<dbReference type="GO" id="GO:0044781">
    <property type="term" value="P:bacterial-type flagellum organization"/>
    <property type="evidence" value="ECO:0007669"/>
    <property type="project" value="UniProtKB-UniRule"/>
</dbReference>
<evidence type="ECO:0000256" key="5">
    <source>
        <dbReference type="RuleBase" id="RU362076"/>
    </source>
</evidence>
<keyword evidence="7" id="KW-1185">Reference proteome</keyword>
<keyword evidence="6" id="KW-0282">Flagellum</keyword>
<comment type="similarity">
    <text evidence="1 5">Belongs to the FlgD family.</text>
</comment>
<dbReference type="Gene3D" id="2.30.30.910">
    <property type="match status" value="1"/>
</dbReference>
<reference evidence="6 7" key="1">
    <citation type="submission" date="2015-05" db="EMBL/GenBank/DDBJ databases">
        <authorList>
            <person name="Wang D.B."/>
            <person name="Wang M."/>
        </authorList>
    </citation>
    <scope>NUCLEOTIDE SEQUENCE [LARGE SCALE GENOMIC DNA]</scope>
    <source>
        <strain evidence="6 7">IMCC 12053</strain>
    </source>
</reference>
<dbReference type="InterPro" id="IPR025965">
    <property type="entry name" value="FlgD/Vpr_Ig-like"/>
</dbReference>
<dbReference type="STRING" id="1397108.IMCC12053_1703"/>
<dbReference type="RefSeq" id="WP_062217914.1">
    <property type="nucleotide sequence ID" value="NZ_CP012023.1"/>
</dbReference>
<evidence type="ECO:0000313" key="7">
    <source>
        <dbReference type="Proteomes" id="UP000064920"/>
    </source>
</evidence>
<organism evidence="6 7">
    <name type="scientific">Celeribacter marinus</name>
    <dbReference type="NCBI Taxonomy" id="1397108"/>
    <lineage>
        <taxon>Bacteria</taxon>
        <taxon>Pseudomonadati</taxon>
        <taxon>Pseudomonadota</taxon>
        <taxon>Alphaproteobacteria</taxon>
        <taxon>Rhodobacterales</taxon>
        <taxon>Roseobacteraceae</taxon>
        <taxon>Celeribacter</taxon>
    </lineage>
</organism>
<evidence type="ECO:0000256" key="4">
    <source>
        <dbReference type="ARBA" id="ARBA00024746"/>
    </source>
</evidence>
<evidence type="ECO:0000313" key="6">
    <source>
        <dbReference type="EMBL" id="ALI55650.1"/>
    </source>
</evidence>
<evidence type="ECO:0000256" key="1">
    <source>
        <dbReference type="ARBA" id="ARBA00010577"/>
    </source>
</evidence>
<dbReference type="NCBIfam" id="NF009453">
    <property type="entry name" value="PRK12813.1"/>
    <property type="match status" value="1"/>
</dbReference>
<evidence type="ECO:0000256" key="2">
    <source>
        <dbReference type="ARBA" id="ARBA00016013"/>
    </source>
</evidence>
<comment type="function">
    <text evidence="4 5">Required for flagellar hook formation. May act as a scaffolding protein.</text>
</comment>
<evidence type="ECO:0000256" key="3">
    <source>
        <dbReference type="ARBA" id="ARBA00022795"/>
    </source>
</evidence>
<keyword evidence="3 5" id="KW-1005">Bacterial flagellum biogenesis</keyword>
<dbReference type="Proteomes" id="UP000064920">
    <property type="component" value="Chromosome"/>
</dbReference>
<keyword evidence="6" id="KW-0966">Cell projection</keyword>
<dbReference type="AlphaFoldDB" id="A0A0P0ABL1"/>
<sequence>MTEISQSMAATTTTAAAQSVTEKPSANALSSDFETFLKMLTVQMQNQDPMNPIESTDYAVQLATFSSVEQQVQTNDLISALSNQLGVIGMSQTAGWVGMDVKSDAPSYFDGEPVSLSATPNTTADAAYLLVRNAAGTEVQRVSVDPKETDISWNGMDKDGYPFPTGKYSFAIESHAKGAFLSTASVNSYSEVIEARRDGGDITLILNGGAEISAEDVQSLREAS</sequence>
<dbReference type="Gene3D" id="2.60.40.4070">
    <property type="match status" value="1"/>
</dbReference>
<protein>
    <recommendedName>
        <fullName evidence="2 5">Basal-body rod modification protein FlgD</fullName>
    </recommendedName>
</protein>
<accession>A0A0P0ABL1</accession>
<dbReference type="Pfam" id="PF03963">
    <property type="entry name" value="FlgD"/>
    <property type="match status" value="1"/>
</dbReference>
<name>A0A0P0ABL1_9RHOB</name>
<dbReference type="EMBL" id="CP012023">
    <property type="protein sequence ID" value="ALI55650.1"/>
    <property type="molecule type" value="Genomic_DNA"/>
</dbReference>
<keyword evidence="6" id="KW-0969">Cilium</keyword>
<gene>
    <name evidence="6" type="ORF">IMCC12053_1703</name>
</gene>
<dbReference type="PATRIC" id="fig|1397108.4.peg.1740"/>
<dbReference type="Pfam" id="PF13860">
    <property type="entry name" value="FlgD_ig"/>
    <property type="match status" value="1"/>
</dbReference>
<dbReference type="InterPro" id="IPR005648">
    <property type="entry name" value="FlgD"/>
</dbReference>
<proteinExistence type="inferred from homology"/>